<organism evidence="6 7">
    <name type="scientific">Marinobacter subterrani</name>
    <dbReference type="NCBI Taxonomy" id="1658765"/>
    <lineage>
        <taxon>Bacteria</taxon>
        <taxon>Pseudomonadati</taxon>
        <taxon>Pseudomonadota</taxon>
        <taxon>Gammaproteobacteria</taxon>
        <taxon>Pseudomonadales</taxon>
        <taxon>Marinobacteraceae</taxon>
        <taxon>Marinobacter</taxon>
    </lineage>
</organism>
<sequence length="268" mass="29959">MTTNEQARTLRVLQLTDPHLMAHADGDLLGVKTRESLQAVIDEVLETHGQPDLILATGDLAQDGSVQAYRVFGESLKVFSCPSAWIAGNHDHVDNLARVAGEYNASARHVIQGGWQFVMLDSSVPGKVFGALADSELEFLASTLEQHPDFPAVVALHHHPVDIGSDWMEKIGLTNREAFWQVVDRFPQVRVVLWGHIHQEHERERNGVQLLATPSTCIQFTSGSSKFSVEHLPPGYRWFEFHDTGAFTTEVRRAMTFEFELDQNSTGY</sequence>
<name>A0A0J7J6J6_9GAMM</name>
<evidence type="ECO:0000256" key="2">
    <source>
        <dbReference type="ARBA" id="ARBA00022801"/>
    </source>
</evidence>
<dbReference type="Pfam" id="PF00149">
    <property type="entry name" value="Metallophos"/>
    <property type="match status" value="1"/>
</dbReference>
<dbReference type="AlphaFoldDB" id="A0A0J7J6J6"/>
<dbReference type="STRING" id="1658765.Msub_20792"/>
<keyword evidence="3" id="KW-0408">Iron</keyword>
<proteinExistence type="inferred from homology"/>
<reference evidence="6 7" key="1">
    <citation type="submission" date="2015-06" db="EMBL/GenBank/DDBJ databases">
        <title>Marinobacter subterrani, a genetically tractable neutrophilic iron-oxidizing strain isolated from the Soudan Iron Mine.</title>
        <authorList>
            <person name="Bonis B.M."/>
            <person name="Gralnick J.A."/>
        </authorList>
    </citation>
    <scope>NUCLEOTIDE SEQUENCE [LARGE SCALE GENOMIC DNA]</scope>
    <source>
        <strain evidence="6 7">JG233</strain>
    </source>
</reference>
<feature type="domain" description="Calcineurin-like phosphoesterase" evidence="5">
    <location>
        <begin position="10"/>
        <end position="199"/>
    </location>
</feature>
<dbReference type="CDD" id="cd07402">
    <property type="entry name" value="MPP_GpdQ"/>
    <property type="match status" value="1"/>
</dbReference>
<dbReference type="GO" id="GO:0046872">
    <property type="term" value="F:metal ion binding"/>
    <property type="evidence" value="ECO:0007669"/>
    <property type="project" value="UniProtKB-KW"/>
</dbReference>
<dbReference type="PANTHER" id="PTHR42988">
    <property type="entry name" value="PHOSPHOHYDROLASE"/>
    <property type="match status" value="1"/>
</dbReference>
<dbReference type="OrthoDB" id="9784378at2"/>
<evidence type="ECO:0000259" key="5">
    <source>
        <dbReference type="Pfam" id="PF00149"/>
    </source>
</evidence>
<dbReference type="EMBL" id="LFBU01000002">
    <property type="protein sequence ID" value="KMQ73579.1"/>
    <property type="molecule type" value="Genomic_DNA"/>
</dbReference>
<gene>
    <name evidence="6" type="ORF">Msub_20792</name>
</gene>
<dbReference type="InterPro" id="IPR050884">
    <property type="entry name" value="CNP_phosphodiesterase-III"/>
</dbReference>
<dbReference type="Gene3D" id="3.60.21.10">
    <property type="match status" value="1"/>
</dbReference>
<accession>A0A0J7J6J6</accession>
<evidence type="ECO:0000256" key="3">
    <source>
        <dbReference type="ARBA" id="ARBA00023004"/>
    </source>
</evidence>
<dbReference type="SUPFAM" id="SSF56300">
    <property type="entry name" value="Metallo-dependent phosphatases"/>
    <property type="match status" value="1"/>
</dbReference>
<comment type="caution">
    <text evidence="6">The sequence shown here is derived from an EMBL/GenBank/DDBJ whole genome shotgun (WGS) entry which is preliminary data.</text>
</comment>
<comment type="similarity">
    <text evidence="4">Belongs to the cyclic nucleotide phosphodiesterase class-III family.</text>
</comment>
<dbReference type="InterPro" id="IPR026575">
    <property type="entry name" value="GpdQ/CpdA-like"/>
</dbReference>
<protein>
    <submittedName>
        <fullName evidence="6">3',5'-cyclic AMP phosphodiesterase CpdA</fullName>
    </submittedName>
</protein>
<dbReference type="InterPro" id="IPR004843">
    <property type="entry name" value="Calcineurin-like_PHP"/>
</dbReference>
<dbReference type="RefSeq" id="WP_048498045.1">
    <property type="nucleotide sequence ID" value="NZ_LFBU01000002.1"/>
</dbReference>
<dbReference type="PANTHER" id="PTHR42988:SF2">
    <property type="entry name" value="CYCLIC NUCLEOTIDE PHOSPHODIESTERASE CBUA0032-RELATED"/>
    <property type="match status" value="1"/>
</dbReference>
<keyword evidence="7" id="KW-1185">Reference proteome</keyword>
<evidence type="ECO:0000256" key="1">
    <source>
        <dbReference type="ARBA" id="ARBA00022723"/>
    </source>
</evidence>
<evidence type="ECO:0000256" key="4">
    <source>
        <dbReference type="ARBA" id="ARBA00025742"/>
    </source>
</evidence>
<keyword evidence="1" id="KW-0479">Metal-binding</keyword>
<dbReference type="InterPro" id="IPR029052">
    <property type="entry name" value="Metallo-depent_PP-like"/>
</dbReference>
<dbReference type="NCBIfam" id="NF008359">
    <property type="entry name" value="PRK11148.1"/>
    <property type="match status" value="1"/>
</dbReference>
<keyword evidence="2" id="KW-0378">Hydrolase</keyword>
<evidence type="ECO:0000313" key="7">
    <source>
        <dbReference type="Proteomes" id="UP000036102"/>
    </source>
</evidence>
<evidence type="ECO:0000313" key="6">
    <source>
        <dbReference type="EMBL" id="KMQ73579.1"/>
    </source>
</evidence>
<dbReference type="GO" id="GO:0004112">
    <property type="term" value="F:cyclic-nucleotide phosphodiesterase activity"/>
    <property type="evidence" value="ECO:0007669"/>
    <property type="project" value="InterPro"/>
</dbReference>
<dbReference type="Proteomes" id="UP000036102">
    <property type="component" value="Unassembled WGS sequence"/>
</dbReference>
<dbReference type="PATRIC" id="fig|1658765.3.peg.4055"/>